<protein>
    <submittedName>
        <fullName evidence="2">Uncharacterized protein</fullName>
    </submittedName>
</protein>
<dbReference type="Proteomes" id="UP000192769">
    <property type="component" value="Unassembled WGS sequence"/>
</dbReference>
<organism evidence="2 3">
    <name type="scientific">Pantoea latae</name>
    <dbReference type="NCBI Taxonomy" id="1964541"/>
    <lineage>
        <taxon>Bacteria</taxon>
        <taxon>Pseudomonadati</taxon>
        <taxon>Pseudomonadota</taxon>
        <taxon>Gammaproteobacteria</taxon>
        <taxon>Enterobacterales</taxon>
        <taxon>Erwiniaceae</taxon>
        <taxon>Pantoea</taxon>
    </lineage>
</organism>
<reference evidence="2 3" key="1">
    <citation type="submission" date="2017-02" db="EMBL/GenBank/DDBJ databases">
        <title>Whole genome shotgun sequence of Pantoea agglomerans strain AS1 isolated from a cycad, Zamia floridana in Central Florida, USA.</title>
        <authorList>
            <person name="Lata P."/>
            <person name="Govindarajan S."/>
            <person name="Qi F."/>
            <person name="Li J.-L."/>
            <person name="Maurya S.K."/>
            <person name="Sahoo M.K."/>
        </authorList>
    </citation>
    <scope>NUCLEOTIDE SEQUENCE [LARGE SCALE GENOMIC DNA]</scope>
    <source>
        <strain evidence="2 3">AS1</strain>
    </source>
</reference>
<evidence type="ECO:0000313" key="2">
    <source>
        <dbReference type="EMBL" id="OQP33190.1"/>
    </source>
</evidence>
<keyword evidence="1" id="KW-1133">Transmembrane helix</keyword>
<dbReference type="EMBL" id="MWUE01000017">
    <property type="protein sequence ID" value="OQP33190.1"/>
    <property type="molecule type" value="Genomic_DNA"/>
</dbReference>
<evidence type="ECO:0000313" key="3">
    <source>
        <dbReference type="Proteomes" id="UP000192769"/>
    </source>
</evidence>
<keyword evidence="3" id="KW-1185">Reference proteome</keyword>
<keyword evidence="1" id="KW-0812">Transmembrane</keyword>
<feature type="transmembrane region" description="Helical" evidence="1">
    <location>
        <begin position="52"/>
        <end position="72"/>
    </location>
</feature>
<evidence type="ECO:0000256" key="1">
    <source>
        <dbReference type="SAM" id="Phobius"/>
    </source>
</evidence>
<accession>A0A1V9DH45</accession>
<keyword evidence="1" id="KW-0472">Membrane</keyword>
<sequence length="83" mass="9983">MLSRYLGLMAHTIPRLKHVLLNAQWMKTVILRELFLVKLETMQMRFSHKLTGLLLFLILYCSAGYLVWLILIKWHSLLRFIFH</sequence>
<proteinExistence type="predicted"/>
<name>A0A1V9DH45_9GAMM</name>
<comment type="caution">
    <text evidence="2">The sequence shown here is derived from an EMBL/GenBank/DDBJ whole genome shotgun (WGS) entry which is preliminary data.</text>
</comment>
<gene>
    <name evidence="2" type="ORF">B2J69_11580</name>
</gene>
<dbReference type="AlphaFoldDB" id="A0A1V9DH45"/>